<name>A0A1F4T6P5_UNCSA</name>
<feature type="transmembrane region" description="Helical" evidence="1">
    <location>
        <begin position="316"/>
        <end position="335"/>
    </location>
</feature>
<evidence type="ECO:0000313" key="4">
    <source>
        <dbReference type="Proteomes" id="UP000178602"/>
    </source>
</evidence>
<dbReference type="Pfam" id="PF10131">
    <property type="entry name" value="PTPS_related"/>
    <property type="match status" value="1"/>
</dbReference>
<keyword evidence="1" id="KW-1133">Transmembrane helix</keyword>
<feature type="domain" description="Membrane protein 6-pyruvoyl-tetrahydropterin synthase-related" evidence="2">
    <location>
        <begin position="99"/>
        <end position="541"/>
    </location>
</feature>
<gene>
    <name evidence="3" type="ORF">A3K49_04300</name>
</gene>
<comment type="caution">
    <text evidence="3">The sequence shown here is derived from an EMBL/GenBank/DDBJ whole genome shotgun (WGS) entry which is preliminary data.</text>
</comment>
<feature type="transmembrane region" description="Helical" evidence="1">
    <location>
        <begin position="341"/>
        <end position="360"/>
    </location>
</feature>
<proteinExistence type="predicted"/>
<feature type="transmembrane region" description="Helical" evidence="1">
    <location>
        <begin position="24"/>
        <end position="44"/>
    </location>
</feature>
<dbReference type="Proteomes" id="UP000178602">
    <property type="component" value="Unassembled WGS sequence"/>
</dbReference>
<evidence type="ECO:0000256" key="1">
    <source>
        <dbReference type="SAM" id="Phobius"/>
    </source>
</evidence>
<evidence type="ECO:0000259" key="2">
    <source>
        <dbReference type="Pfam" id="PF10131"/>
    </source>
</evidence>
<keyword evidence="1" id="KW-0812">Transmembrane</keyword>
<feature type="transmembrane region" description="Helical" evidence="1">
    <location>
        <begin position="145"/>
        <end position="162"/>
    </location>
</feature>
<feature type="transmembrane region" description="Helical" evidence="1">
    <location>
        <begin position="289"/>
        <end position="307"/>
    </location>
</feature>
<feature type="transmembrane region" description="Helical" evidence="1">
    <location>
        <begin position="367"/>
        <end position="388"/>
    </location>
</feature>
<feature type="transmembrane region" description="Helical" evidence="1">
    <location>
        <begin position="183"/>
        <end position="201"/>
    </location>
</feature>
<feature type="transmembrane region" description="Helical" evidence="1">
    <location>
        <begin position="665"/>
        <end position="685"/>
    </location>
</feature>
<organism evidence="3 4">
    <name type="scientific">candidate division WOR-1 bacterium RIFOXYC12_FULL_54_18</name>
    <dbReference type="NCBI Taxonomy" id="1802584"/>
    <lineage>
        <taxon>Bacteria</taxon>
        <taxon>Bacillati</taxon>
        <taxon>Saganbacteria</taxon>
    </lineage>
</organism>
<dbReference type="AlphaFoldDB" id="A0A1F4T6P5"/>
<accession>A0A1F4T6P5</accession>
<feature type="transmembrane region" description="Helical" evidence="1">
    <location>
        <begin position="96"/>
        <end position="115"/>
    </location>
</feature>
<evidence type="ECO:0000313" key="3">
    <source>
        <dbReference type="EMBL" id="OGC28189.1"/>
    </source>
</evidence>
<dbReference type="InterPro" id="IPR018776">
    <property type="entry name" value="Membrane_prot_PTPS-rel_domain"/>
</dbReference>
<reference evidence="3 4" key="1">
    <citation type="journal article" date="2016" name="Nat. Commun.">
        <title>Thousands of microbial genomes shed light on interconnected biogeochemical processes in an aquifer system.</title>
        <authorList>
            <person name="Anantharaman K."/>
            <person name="Brown C.T."/>
            <person name="Hug L.A."/>
            <person name="Sharon I."/>
            <person name="Castelle C.J."/>
            <person name="Probst A.J."/>
            <person name="Thomas B.C."/>
            <person name="Singh A."/>
            <person name="Wilkins M.J."/>
            <person name="Karaoz U."/>
            <person name="Brodie E.L."/>
            <person name="Williams K.H."/>
            <person name="Hubbard S.S."/>
            <person name="Banfield J.F."/>
        </authorList>
    </citation>
    <scope>NUCLEOTIDE SEQUENCE [LARGE SCALE GENOMIC DNA]</scope>
</reference>
<dbReference type="EMBL" id="MEUG01000001">
    <property type="protein sequence ID" value="OGC28189.1"/>
    <property type="molecule type" value="Genomic_DNA"/>
</dbReference>
<feature type="transmembrane region" description="Helical" evidence="1">
    <location>
        <begin position="120"/>
        <end position="139"/>
    </location>
</feature>
<sequence length="690" mass="78603">MLFWGYFFLRHNLLKDKTNLTAQLIARLNLVDLIGLFLIFAYLLTYFDPRLLFSKTITTGGDTGSHYYTAVYLKEILLPQGKIMGWLPGNYAGFPLFYHYFPLPFLLIVLASYLIPLPVAFKLGTVIGTFLLPLAAYYAFRKLRYPFPIPICAAILTLPFLFMEANSMWGGNIPSTLAGEFSYSLGIALLFFFFGSLYDGIRNNTKLLLNGILVALMALSHGYAVIFSIVIGSYFLFNRAAFRRNAWYLIRVFGLGFLLSSFWLIPFLFTLPYVTEFVTAWRINSLLEVLPIILWPGITLSLAALLLNRADERTRYFAYCAGSSLLLYFLAPRIGMLDIRFIPILQIFAAIFGATVILPVRRRIKQIRLLPAIVLLASLLFTGANVTYIKGWINWNYQGFEGKGSWPLFQQINNYLRSNGSGRVVYEHSPLTNVFGTERAFESLPLFSGRNTLEGLYMQSTISSPFVFFIQSQVSSVCSAPFPQYRYGRLNLKSAIPRLKLFNVGQYIARSPEAKGEANRLKEFRLEKTFGEYNIYQLTVNSNRYVEPLDRQPIAVNPNNWKREFFIWFASDQVSGPPLVAAENREAKQTYPPLNHHRITEELRPEEVVFTTAHVGYPHLIKISYHPNWQVVGAKRIYLASPSFMLVYPDQPEVKIFFSRGLPEYFGGALTLAGIFLLIFGIIAGNGRKR</sequence>
<keyword evidence="1" id="KW-0472">Membrane</keyword>
<feature type="transmembrane region" description="Helical" evidence="1">
    <location>
        <begin position="248"/>
        <end position="269"/>
    </location>
</feature>
<protein>
    <recommendedName>
        <fullName evidence="2">Membrane protein 6-pyruvoyl-tetrahydropterin synthase-related domain-containing protein</fullName>
    </recommendedName>
</protein>
<feature type="transmembrane region" description="Helical" evidence="1">
    <location>
        <begin position="207"/>
        <end position="236"/>
    </location>
</feature>